<dbReference type="Pfam" id="PF00669">
    <property type="entry name" value="Flagellin_N"/>
    <property type="match status" value="1"/>
</dbReference>
<dbReference type="InterPro" id="IPR013384">
    <property type="entry name" value="Flagell_FlgL"/>
</dbReference>
<dbReference type="AlphaFoldDB" id="A0A4U2Q0I2"/>
<dbReference type="PANTHER" id="PTHR42792">
    <property type="entry name" value="FLAGELLIN"/>
    <property type="match status" value="1"/>
</dbReference>
<evidence type="ECO:0000313" key="3">
    <source>
        <dbReference type="Proteomes" id="UP000308114"/>
    </source>
</evidence>
<proteinExistence type="predicted"/>
<accession>A0A4U2Q0I2</accession>
<keyword evidence="2" id="KW-0966">Cell projection</keyword>
<reference evidence="2 3" key="1">
    <citation type="submission" date="2018-01" db="EMBL/GenBank/DDBJ databases">
        <title>Bacillales members from the olive rhizosphere are effective biological control agents against Verticillium dahliae.</title>
        <authorList>
            <person name="Gomez-Lama C."/>
            <person name="Legarda G."/>
            <person name="Ruano-Rosa D."/>
            <person name="Pizarro-Tobias P."/>
            <person name="Valverde-Corredor A."/>
            <person name="Niqui J.L."/>
            <person name="Trivino J.C."/>
            <person name="Roca A."/>
            <person name="Mercado-Blanco J."/>
        </authorList>
    </citation>
    <scope>NUCLEOTIDE SEQUENCE [LARGE SCALE GENOMIC DNA]</scope>
    <source>
        <strain evidence="2 3">PIC167</strain>
    </source>
</reference>
<dbReference type="GO" id="GO:0005198">
    <property type="term" value="F:structural molecule activity"/>
    <property type="evidence" value="ECO:0007669"/>
    <property type="project" value="InterPro"/>
</dbReference>
<dbReference type="SUPFAM" id="SSF64518">
    <property type="entry name" value="Phase 1 flagellin"/>
    <property type="match status" value="1"/>
</dbReference>
<keyword evidence="2" id="KW-0282">Flagellum</keyword>
<sequence length="302" mass="33199">MPIRVTSGMTNMQLLSNLNRNNSNMGKMENQISTGRKLNKPSDDPVGVTYALRYRAELASNEQYKTNSDAAVSWLNFTDTTMQQSSDVMKRLKELTVQASSETLPQSALDSIKLEVDQLKEQMMNIGNSQLRGKYVFNGQNYDQAPYQLSATVTSYDQINPDQGAVSYAIGDQDAFRVNTSGSDFFGKSTDADNVFKVMDALSTALTSGNSTAISSQLSSIESRFTKMQTSLSEVGARTNRVELVQARLDDRNLNLTTLQAKTEDADVASLMIQATSAQTIYEAALKSSAKIMQPSLMDFMS</sequence>
<comment type="caution">
    <text evidence="2">The sequence shown here is derived from an EMBL/GenBank/DDBJ whole genome shotgun (WGS) entry which is preliminary data.</text>
</comment>
<dbReference type="PANTHER" id="PTHR42792:SF1">
    <property type="entry name" value="FLAGELLAR HOOK-ASSOCIATED PROTEIN 3"/>
    <property type="match status" value="1"/>
</dbReference>
<organism evidence="2 3">
    <name type="scientific">Paenibacillus terrae</name>
    <dbReference type="NCBI Taxonomy" id="159743"/>
    <lineage>
        <taxon>Bacteria</taxon>
        <taxon>Bacillati</taxon>
        <taxon>Bacillota</taxon>
        <taxon>Bacilli</taxon>
        <taxon>Bacillales</taxon>
        <taxon>Paenibacillaceae</taxon>
        <taxon>Paenibacillus</taxon>
    </lineage>
</organism>
<feature type="domain" description="Flagellin N-terminal" evidence="1">
    <location>
        <begin position="9"/>
        <end position="141"/>
    </location>
</feature>
<gene>
    <name evidence="2" type="primary">flgL</name>
    <name evidence="2" type="ORF">C1I60_03725</name>
</gene>
<dbReference type="Gene3D" id="1.20.1330.10">
    <property type="entry name" value="f41 fragment of flagellin, N-terminal domain"/>
    <property type="match status" value="1"/>
</dbReference>
<dbReference type="EMBL" id="PNXQ01000005">
    <property type="protein sequence ID" value="TKH45583.1"/>
    <property type="molecule type" value="Genomic_DNA"/>
</dbReference>
<name>A0A4U2Q0I2_9BACL</name>
<dbReference type="GO" id="GO:0071973">
    <property type="term" value="P:bacterial-type flagellum-dependent cell motility"/>
    <property type="evidence" value="ECO:0007669"/>
    <property type="project" value="InterPro"/>
</dbReference>
<evidence type="ECO:0000259" key="1">
    <source>
        <dbReference type="Pfam" id="PF00669"/>
    </source>
</evidence>
<keyword evidence="2" id="KW-0969">Cilium</keyword>
<evidence type="ECO:0000313" key="2">
    <source>
        <dbReference type="EMBL" id="TKH45583.1"/>
    </source>
</evidence>
<dbReference type="Proteomes" id="UP000308114">
    <property type="component" value="Unassembled WGS sequence"/>
</dbReference>
<dbReference type="RefSeq" id="WP_137060542.1">
    <property type="nucleotide sequence ID" value="NZ_PNXQ01000005.1"/>
</dbReference>
<protein>
    <submittedName>
        <fullName evidence="2">Flagellar hook-associated protein 3</fullName>
    </submittedName>
</protein>
<dbReference type="NCBIfam" id="TIGR02550">
    <property type="entry name" value="flagell_flgL"/>
    <property type="match status" value="1"/>
</dbReference>
<dbReference type="GO" id="GO:0009424">
    <property type="term" value="C:bacterial-type flagellum hook"/>
    <property type="evidence" value="ECO:0007669"/>
    <property type="project" value="InterPro"/>
</dbReference>
<dbReference type="InterPro" id="IPR001029">
    <property type="entry name" value="Flagellin_N"/>
</dbReference>
<dbReference type="InterPro" id="IPR001492">
    <property type="entry name" value="Flagellin"/>
</dbReference>